<organism evidence="2 3">
    <name type="scientific">Flavobacterium aurantiibacter</name>
    <dbReference type="NCBI Taxonomy" id="2023067"/>
    <lineage>
        <taxon>Bacteria</taxon>
        <taxon>Pseudomonadati</taxon>
        <taxon>Bacteroidota</taxon>
        <taxon>Flavobacteriia</taxon>
        <taxon>Flavobacteriales</taxon>
        <taxon>Flavobacteriaceae</taxon>
        <taxon>Flavobacterium</taxon>
    </lineage>
</organism>
<sequence length="320" mass="35462">MNKVKIFSTLFLALVVLISCNKEDDPASVPLRDFAEQYATDIAAIETYLKTHSMVVTTVDGLRDVSITKIPDGNPNNLVSIWDNTEYPLQSKIVKSDVRSSLSVTGELLDDTEYKLYYLNLATGAGTTATTTDSTYVSYRGWRLDNTEFDRNTTGLWFTNPALSSLESSAVSISGFRQSIAGMNAATAIINNPDGTFSFQDSGIIVAFIPSGLGYFATTRTNLPAYSPLVFTIRLHRVRERDHDRDGILSKYEDINNDGNLSNDDTDGDNTPNYIDFDDDNDRTRTSEEILDDNGNRFPFDLIPTCPGGTLKRHLDPNCN</sequence>
<name>A0A255ZI38_9FLAO</name>
<evidence type="ECO:0000313" key="2">
    <source>
        <dbReference type="EMBL" id="OYQ40564.1"/>
    </source>
</evidence>
<evidence type="ECO:0000313" key="3">
    <source>
        <dbReference type="Proteomes" id="UP000216035"/>
    </source>
</evidence>
<dbReference type="Gene3D" id="3.10.50.40">
    <property type="match status" value="1"/>
</dbReference>
<feature type="region of interest" description="Disordered" evidence="1">
    <location>
        <begin position="249"/>
        <end position="287"/>
    </location>
</feature>
<dbReference type="PROSITE" id="PS51257">
    <property type="entry name" value="PROKAR_LIPOPROTEIN"/>
    <property type="match status" value="1"/>
</dbReference>
<dbReference type="RefSeq" id="WP_094487319.1">
    <property type="nucleotide sequence ID" value="NZ_NOXX01000222.1"/>
</dbReference>
<feature type="compositionally biased region" description="Polar residues" evidence="1">
    <location>
        <begin position="257"/>
        <end position="273"/>
    </location>
</feature>
<dbReference type="InterPro" id="IPR046357">
    <property type="entry name" value="PPIase_dom_sf"/>
</dbReference>
<gene>
    <name evidence="2" type="ORF">CHX27_13660</name>
</gene>
<accession>A0A255ZI38</accession>
<proteinExistence type="predicted"/>
<keyword evidence="3" id="KW-1185">Reference proteome</keyword>
<dbReference type="EMBL" id="NOXX01000222">
    <property type="protein sequence ID" value="OYQ40564.1"/>
    <property type="molecule type" value="Genomic_DNA"/>
</dbReference>
<dbReference type="Proteomes" id="UP000216035">
    <property type="component" value="Unassembled WGS sequence"/>
</dbReference>
<protein>
    <submittedName>
        <fullName evidence="2">Uncharacterized protein</fullName>
    </submittedName>
</protein>
<dbReference type="GO" id="GO:0003755">
    <property type="term" value="F:peptidyl-prolyl cis-trans isomerase activity"/>
    <property type="evidence" value="ECO:0007669"/>
    <property type="project" value="InterPro"/>
</dbReference>
<evidence type="ECO:0000256" key="1">
    <source>
        <dbReference type="SAM" id="MobiDB-lite"/>
    </source>
</evidence>
<dbReference type="SUPFAM" id="SSF54534">
    <property type="entry name" value="FKBP-like"/>
    <property type="match status" value="1"/>
</dbReference>
<reference evidence="2 3" key="1">
    <citation type="submission" date="2017-07" db="EMBL/GenBank/DDBJ databases">
        <title>Flavobacterium cyanobacteriorum sp. nov., isolated from cyanobacterial aggregates in a eutrophic lake.</title>
        <authorList>
            <person name="Cai H."/>
        </authorList>
    </citation>
    <scope>NUCLEOTIDE SEQUENCE [LARGE SCALE GENOMIC DNA]</scope>
    <source>
        <strain evidence="2 3">TH167</strain>
    </source>
</reference>
<comment type="caution">
    <text evidence="2">The sequence shown here is derived from an EMBL/GenBank/DDBJ whole genome shotgun (WGS) entry which is preliminary data.</text>
</comment>
<dbReference type="AlphaFoldDB" id="A0A255ZI38"/>
<dbReference type="OrthoDB" id="1424215at2"/>